<dbReference type="InterPro" id="IPR000801">
    <property type="entry name" value="Esterase-like"/>
</dbReference>
<keyword evidence="5" id="KW-1185">Reference proteome</keyword>
<dbReference type="PANTHER" id="PTHR40841:SF2">
    <property type="entry name" value="SIDEROPHORE-DEGRADING ESTERASE (EUROFUNG)"/>
    <property type="match status" value="1"/>
</dbReference>
<sequence>MKYFLSAFLLFISALASAQTPIQIGHIDTIQSKILNQTREIMVHVPDGGDGQYSRKRYPVIYLLDGESHFNSVVGMVQQLSSVNGNMVVPQMIVVGIRNRNRRRDMTPNQASVDPPFMDSAAVRQTGGGNAFLDFIEKELMPQMDSLYPTAPYKMLIGHSLGGLVVMNALITRPRLFNSYICIEPSMWFDHAKFLETTKKALSETKYNGVSLYMGIANTLSEGITLANVAKDTGAFSRHIRSIVDLDKYIKANPQIGLRYKSKFYAEDTHSSAPLITEYDGLRFIFDFYNLKFSDSDFEKDGIAFPQKIVKHYNTISRQMGYPVLPPEEMVNSLGYQAMQEKHDVMADAFFKLNAINYPGSWNVYDSYGDFFASRKNKAAAIAQYEKSLAIEDHPETREKLEALKK</sequence>
<evidence type="ECO:0000313" key="4">
    <source>
        <dbReference type="EMBL" id="TLV02752.1"/>
    </source>
</evidence>
<comment type="similarity">
    <text evidence="1">Belongs to the esterase D family.</text>
</comment>
<dbReference type="AlphaFoldDB" id="A0A5R9L2E5"/>
<evidence type="ECO:0000256" key="1">
    <source>
        <dbReference type="ARBA" id="ARBA00005622"/>
    </source>
</evidence>
<dbReference type="SUPFAM" id="SSF53474">
    <property type="entry name" value="alpha/beta-Hydrolases"/>
    <property type="match status" value="1"/>
</dbReference>
<dbReference type="GO" id="GO:0016788">
    <property type="term" value="F:hydrolase activity, acting on ester bonds"/>
    <property type="evidence" value="ECO:0007669"/>
    <property type="project" value="TreeGrafter"/>
</dbReference>
<dbReference type="RefSeq" id="WP_138363962.1">
    <property type="nucleotide sequence ID" value="NZ_VCEJ01000002.1"/>
</dbReference>
<protein>
    <submittedName>
        <fullName evidence="4">Alpha/beta hydrolase</fullName>
    </submittedName>
</protein>
<accession>A0A5R9L2E5</accession>
<feature type="signal peptide" evidence="3">
    <location>
        <begin position="1"/>
        <end position="18"/>
    </location>
</feature>
<keyword evidence="2 4" id="KW-0378">Hydrolase</keyword>
<proteinExistence type="inferred from homology"/>
<dbReference type="EMBL" id="VCEJ01000002">
    <property type="protein sequence ID" value="TLV02752.1"/>
    <property type="molecule type" value="Genomic_DNA"/>
</dbReference>
<organism evidence="4 5">
    <name type="scientific">Dyadobacter luticola</name>
    <dbReference type="NCBI Taxonomy" id="1979387"/>
    <lineage>
        <taxon>Bacteria</taxon>
        <taxon>Pseudomonadati</taxon>
        <taxon>Bacteroidota</taxon>
        <taxon>Cytophagia</taxon>
        <taxon>Cytophagales</taxon>
        <taxon>Spirosomataceae</taxon>
        <taxon>Dyadobacter</taxon>
    </lineage>
</organism>
<dbReference type="Pfam" id="PF00756">
    <property type="entry name" value="Esterase"/>
    <property type="match status" value="1"/>
</dbReference>
<name>A0A5R9L2E5_9BACT</name>
<gene>
    <name evidence="4" type="ORF">FEN17_03785</name>
</gene>
<dbReference type="PANTHER" id="PTHR40841">
    <property type="entry name" value="SIDEROPHORE TRIACETYLFUSARININE C ESTERASE"/>
    <property type="match status" value="1"/>
</dbReference>
<feature type="chain" id="PRO_5024344841" evidence="3">
    <location>
        <begin position="19"/>
        <end position="406"/>
    </location>
</feature>
<evidence type="ECO:0000256" key="2">
    <source>
        <dbReference type="ARBA" id="ARBA00022801"/>
    </source>
</evidence>
<keyword evidence="3" id="KW-0732">Signal</keyword>
<dbReference type="InterPro" id="IPR029058">
    <property type="entry name" value="AB_hydrolase_fold"/>
</dbReference>
<evidence type="ECO:0000256" key="3">
    <source>
        <dbReference type="SAM" id="SignalP"/>
    </source>
</evidence>
<dbReference type="OrthoDB" id="9784036at2"/>
<dbReference type="Gene3D" id="3.40.50.1820">
    <property type="entry name" value="alpha/beta hydrolase"/>
    <property type="match status" value="1"/>
</dbReference>
<dbReference type="InterPro" id="IPR052558">
    <property type="entry name" value="Siderophore_Hydrolase_D"/>
</dbReference>
<evidence type="ECO:0000313" key="5">
    <source>
        <dbReference type="Proteomes" id="UP000306402"/>
    </source>
</evidence>
<comment type="caution">
    <text evidence="4">The sequence shown here is derived from an EMBL/GenBank/DDBJ whole genome shotgun (WGS) entry which is preliminary data.</text>
</comment>
<dbReference type="Proteomes" id="UP000306402">
    <property type="component" value="Unassembled WGS sequence"/>
</dbReference>
<reference evidence="4 5" key="1">
    <citation type="submission" date="2019-05" db="EMBL/GenBank/DDBJ databases">
        <authorList>
            <person name="Qu J.-H."/>
        </authorList>
    </citation>
    <scope>NUCLEOTIDE SEQUENCE [LARGE SCALE GENOMIC DNA]</scope>
    <source>
        <strain evidence="4 5">T17</strain>
    </source>
</reference>